<accession>A0A6A6Z6Z5</accession>
<reference evidence="4" key="3">
    <citation type="submission" date="2025-04" db="UniProtKB">
        <authorList>
            <consortium name="RefSeq"/>
        </authorList>
    </citation>
    <scope>IDENTIFICATION</scope>
    <source>
        <strain evidence="4">CBS 304.34</strain>
    </source>
</reference>
<gene>
    <name evidence="2 4" type="ORF">BDZ99DRAFT_565946</name>
</gene>
<protein>
    <submittedName>
        <fullName evidence="2 4">Uncharacterized protein</fullName>
    </submittedName>
</protein>
<dbReference type="RefSeq" id="XP_033583038.1">
    <property type="nucleotide sequence ID" value="XM_033727527.1"/>
</dbReference>
<dbReference type="GeneID" id="54468420"/>
<evidence type="ECO:0000313" key="4">
    <source>
        <dbReference type="RefSeq" id="XP_033583038.1"/>
    </source>
</evidence>
<proteinExistence type="predicted"/>
<keyword evidence="1" id="KW-0732">Signal</keyword>
<name>A0A6A6Z6Z5_9PEZI</name>
<sequence length="245" mass="25310">MFFSKSAALVLALATGFATQAVAYPSFPVGNIVARYPNNAPALPAPEVFPPLKRASKKKGDGNTDVIKITQINIKEIQKGNNVAIVEQVKTVLIENSSNNKKKNKKRKSAYKKKNSKNTTILIVVQKVVIEIADNKGNKVQELIFAQSEIIANKGQKKTDTIMISDASILIASIGGGAQGTGTGTGAAAATGVGTAAAAQITGTGVGNAANATEAVTLADVAPTWTSIDPDPIQALLAEATGLIS</sequence>
<evidence type="ECO:0000313" key="3">
    <source>
        <dbReference type="Proteomes" id="UP000504636"/>
    </source>
</evidence>
<organism evidence="2">
    <name type="scientific">Mytilinidion resinicola</name>
    <dbReference type="NCBI Taxonomy" id="574789"/>
    <lineage>
        <taxon>Eukaryota</taxon>
        <taxon>Fungi</taxon>
        <taxon>Dikarya</taxon>
        <taxon>Ascomycota</taxon>
        <taxon>Pezizomycotina</taxon>
        <taxon>Dothideomycetes</taxon>
        <taxon>Pleosporomycetidae</taxon>
        <taxon>Mytilinidiales</taxon>
        <taxon>Mytilinidiaceae</taxon>
        <taxon>Mytilinidion</taxon>
    </lineage>
</organism>
<dbReference type="EMBL" id="MU003693">
    <property type="protein sequence ID" value="KAF2816074.1"/>
    <property type="molecule type" value="Genomic_DNA"/>
</dbReference>
<feature type="chain" id="PRO_5044629608" evidence="1">
    <location>
        <begin position="24"/>
        <end position="245"/>
    </location>
</feature>
<reference evidence="2 4" key="1">
    <citation type="journal article" date="2020" name="Stud. Mycol.">
        <title>101 Dothideomycetes genomes: a test case for predicting lifestyles and emergence of pathogens.</title>
        <authorList>
            <person name="Haridas S."/>
            <person name="Albert R."/>
            <person name="Binder M."/>
            <person name="Bloem J."/>
            <person name="Labutti K."/>
            <person name="Salamov A."/>
            <person name="Andreopoulos B."/>
            <person name="Baker S."/>
            <person name="Barry K."/>
            <person name="Bills G."/>
            <person name="Bluhm B."/>
            <person name="Cannon C."/>
            <person name="Castanera R."/>
            <person name="Culley D."/>
            <person name="Daum C."/>
            <person name="Ezra D."/>
            <person name="Gonzalez J."/>
            <person name="Henrissat B."/>
            <person name="Kuo A."/>
            <person name="Liang C."/>
            <person name="Lipzen A."/>
            <person name="Lutzoni F."/>
            <person name="Magnuson J."/>
            <person name="Mondo S."/>
            <person name="Nolan M."/>
            <person name="Ohm R."/>
            <person name="Pangilinan J."/>
            <person name="Park H.-J."/>
            <person name="Ramirez L."/>
            <person name="Alfaro M."/>
            <person name="Sun H."/>
            <person name="Tritt A."/>
            <person name="Yoshinaga Y."/>
            <person name="Zwiers L.-H."/>
            <person name="Turgeon B."/>
            <person name="Goodwin S."/>
            <person name="Spatafora J."/>
            <person name="Crous P."/>
            <person name="Grigoriev I."/>
        </authorList>
    </citation>
    <scope>NUCLEOTIDE SEQUENCE</scope>
    <source>
        <strain evidence="2 4">CBS 304.34</strain>
    </source>
</reference>
<evidence type="ECO:0000256" key="1">
    <source>
        <dbReference type="SAM" id="SignalP"/>
    </source>
</evidence>
<dbReference type="OrthoDB" id="3933243at2759"/>
<feature type="signal peptide" evidence="1">
    <location>
        <begin position="1"/>
        <end position="23"/>
    </location>
</feature>
<reference evidence="4" key="2">
    <citation type="submission" date="2020-04" db="EMBL/GenBank/DDBJ databases">
        <authorList>
            <consortium name="NCBI Genome Project"/>
        </authorList>
    </citation>
    <scope>NUCLEOTIDE SEQUENCE</scope>
    <source>
        <strain evidence="4">CBS 304.34</strain>
    </source>
</reference>
<evidence type="ECO:0000313" key="2">
    <source>
        <dbReference type="EMBL" id="KAF2816074.1"/>
    </source>
</evidence>
<keyword evidence="3" id="KW-1185">Reference proteome</keyword>
<dbReference type="AlphaFoldDB" id="A0A6A6Z6Z5"/>
<dbReference type="Proteomes" id="UP000504636">
    <property type="component" value="Unplaced"/>
</dbReference>